<evidence type="ECO:0000259" key="11">
    <source>
        <dbReference type="PROSITE" id="PS50110"/>
    </source>
</evidence>
<dbReference type="InterPro" id="IPR005467">
    <property type="entry name" value="His_kinase_dom"/>
</dbReference>
<dbReference type="InterPro" id="IPR051315">
    <property type="entry name" value="Bact_Chemotaxis_CheA"/>
</dbReference>
<dbReference type="EC" id="2.7.13.3" evidence="2"/>
<feature type="domain" description="HPt" evidence="13">
    <location>
        <begin position="1279"/>
        <end position="1386"/>
    </location>
</feature>
<evidence type="ECO:0000313" key="14">
    <source>
        <dbReference type="EMBL" id="UVW35055.1"/>
    </source>
</evidence>
<dbReference type="Gene3D" id="2.30.30.40">
    <property type="entry name" value="SH3 Domains"/>
    <property type="match status" value="1"/>
</dbReference>
<dbReference type="SMART" id="SM00073">
    <property type="entry name" value="HPT"/>
    <property type="match status" value="3"/>
</dbReference>
<feature type="compositionally biased region" description="Polar residues" evidence="9">
    <location>
        <begin position="626"/>
        <end position="635"/>
    </location>
</feature>
<proteinExistence type="predicted"/>
<dbReference type="Pfam" id="PF02518">
    <property type="entry name" value="HATPase_c"/>
    <property type="match status" value="1"/>
</dbReference>
<feature type="modified residue" description="Phosphohistidine" evidence="7">
    <location>
        <position position="1326"/>
    </location>
</feature>
<dbReference type="PANTHER" id="PTHR43395:SF8">
    <property type="entry name" value="HISTIDINE KINASE"/>
    <property type="match status" value="1"/>
</dbReference>
<dbReference type="CDD" id="cd17546">
    <property type="entry name" value="REC_hyHK_CKI1_RcsC-like"/>
    <property type="match status" value="1"/>
</dbReference>
<dbReference type="Pfam" id="PF01584">
    <property type="entry name" value="CheW"/>
    <property type="match status" value="1"/>
</dbReference>
<name>A0ABY5TNX5_9GAMM</name>
<feature type="domain" description="CheW-like" evidence="12">
    <location>
        <begin position="1796"/>
        <end position="1934"/>
    </location>
</feature>
<dbReference type="Proteomes" id="UP001059934">
    <property type="component" value="Chromosome"/>
</dbReference>
<dbReference type="Gene3D" id="1.20.120.160">
    <property type="entry name" value="HPT domain"/>
    <property type="match status" value="3"/>
</dbReference>
<feature type="domain" description="Histidine kinase" evidence="10">
    <location>
        <begin position="1591"/>
        <end position="1794"/>
    </location>
</feature>
<evidence type="ECO:0000256" key="4">
    <source>
        <dbReference type="ARBA" id="ARBA00022679"/>
    </source>
</evidence>
<keyword evidence="4" id="KW-0808">Transferase</keyword>
<dbReference type="Gene3D" id="3.40.50.2300">
    <property type="match status" value="1"/>
</dbReference>
<dbReference type="InterPro" id="IPR002545">
    <property type="entry name" value="CheW-lke_dom"/>
</dbReference>
<dbReference type="EMBL" id="CP103416">
    <property type="protein sequence ID" value="UVW35055.1"/>
    <property type="molecule type" value="Genomic_DNA"/>
</dbReference>
<dbReference type="Pfam" id="PF00072">
    <property type="entry name" value="Response_reg"/>
    <property type="match status" value="1"/>
</dbReference>
<evidence type="ECO:0000313" key="15">
    <source>
        <dbReference type="Proteomes" id="UP001059934"/>
    </source>
</evidence>
<dbReference type="PROSITE" id="PS50110">
    <property type="entry name" value="RESPONSE_REGULATORY"/>
    <property type="match status" value="1"/>
</dbReference>
<dbReference type="CDD" id="cd00088">
    <property type="entry name" value="HPT"/>
    <property type="match status" value="3"/>
</dbReference>
<feature type="compositionally biased region" description="Acidic residues" evidence="9">
    <location>
        <begin position="828"/>
        <end position="854"/>
    </location>
</feature>
<keyword evidence="15" id="KW-1185">Reference proteome</keyword>
<dbReference type="InterPro" id="IPR011006">
    <property type="entry name" value="CheY-like_superfamily"/>
</dbReference>
<dbReference type="InterPro" id="IPR004105">
    <property type="entry name" value="CheA-like_dim"/>
</dbReference>
<dbReference type="InterPro" id="IPR001789">
    <property type="entry name" value="Sig_transdc_resp-reg_receiver"/>
</dbReference>
<dbReference type="SUPFAM" id="SSF52172">
    <property type="entry name" value="CheY-like"/>
    <property type="match status" value="1"/>
</dbReference>
<dbReference type="InterPro" id="IPR036641">
    <property type="entry name" value="HPT_dom_sf"/>
</dbReference>
<dbReference type="PANTHER" id="PTHR43395">
    <property type="entry name" value="SENSOR HISTIDINE KINASE CHEA"/>
    <property type="match status" value="1"/>
</dbReference>
<keyword evidence="6" id="KW-0902">Two-component regulatory system</keyword>
<dbReference type="Gene3D" id="3.30.565.10">
    <property type="entry name" value="Histidine kinase-like ATPase, C-terminal domain"/>
    <property type="match status" value="1"/>
</dbReference>
<dbReference type="PROSITE" id="PS50851">
    <property type="entry name" value="CHEW"/>
    <property type="match status" value="1"/>
</dbReference>
<dbReference type="SMART" id="SM00387">
    <property type="entry name" value="HATPase_c"/>
    <property type="match status" value="1"/>
</dbReference>
<evidence type="ECO:0000259" key="12">
    <source>
        <dbReference type="PROSITE" id="PS50851"/>
    </source>
</evidence>
<feature type="domain" description="HPt" evidence="13">
    <location>
        <begin position="906"/>
        <end position="1011"/>
    </location>
</feature>
<dbReference type="InterPro" id="IPR004358">
    <property type="entry name" value="Sig_transdc_His_kin-like_C"/>
</dbReference>
<gene>
    <name evidence="14" type="ORF">NYF23_00265</name>
</gene>
<dbReference type="InterPro" id="IPR036061">
    <property type="entry name" value="CheW-like_dom_sf"/>
</dbReference>
<feature type="domain" description="Response regulatory" evidence="11">
    <location>
        <begin position="1960"/>
        <end position="2076"/>
    </location>
</feature>
<dbReference type="PROSITE" id="PS50894">
    <property type="entry name" value="HPT"/>
    <property type="match status" value="3"/>
</dbReference>
<dbReference type="Pfam" id="PF01627">
    <property type="entry name" value="Hpt"/>
    <property type="match status" value="3"/>
</dbReference>
<dbReference type="PRINTS" id="PR00344">
    <property type="entry name" value="BCTRLSENSOR"/>
</dbReference>
<comment type="catalytic activity">
    <reaction evidence="1">
        <text>ATP + protein L-histidine = ADP + protein N-phospho-L-histidine.</text>
        <dbReference type="EC" id="2.7.13.3"/>
    </reaction>
</comment>
<dbReference type="InterPro" id="IPR003594">
    <property type="entry name" value="HATPase_dom"/>
</dbReference>
<evidence type="ECO:0000256" key="9">
    <source>
        <dbReference type="SAM" id="MobiDB-lite"/>
    </source>
</evidence>
<evidence type="ECO:0000259" key="13">
    <source>
        <dbReference type="PROSITE" id="PS50894"/>
    </source>
</evidence>
<feature type="modified residue" description="Phosphohistidine" evidence="7">
    <location>
        <position position="954"/>
    </location>
</feature>
<dbReference type="SMART" id="SM00448">
    <property type="entry name" value="REC"/>
    <property type="match status" value="1"/>
</dbReference>
<dbReference type="Pfam" id="PF26379">
    <property type="entry name" value="FimL_2nd"/>
    <property type="match status" value="1"/>
</dbReference>
<dbReference type="InterPro" id="IPR008207">
    <property type="entry name" value="Sig_transdc_His_kin_Hpt_dom"/>
</dbReference>
<evidence type="ECO:0000256" key="1">
    <source>
        <dbReference type="ARBA" id="ARBA00000085"/>
    </source>
</evidence>
<sequence>MSDVQIKRIKTFTGLEWLIGEIENSLDAAFSELEAFTQNDSDETKIRFCIGHLHQITGPFKILEYEGCIFLVDEMEALAQAIIDKRVSNINEACEILVQAIVKLPIYLRQILSNREDRPETLILLLNDLRAAQGRSLVSEGVLFSPDITSLKNLDENRPAYKPNSATSDMIKRLRQVYQLSLIKVIKDQEKAANYLNIEKVLQRMQELSKYSWREYLWSVSGETIKLVASGEIKFSLALKKLFRTLDTQLKLQAKEVAAGECSAPEYALFKNLLYYLTTIQPSSIALKAVWKNYNLAEAFPTGTINPEHGRLVPQYDPLVVRSLVVAIQGELATVRSALERFSIEGGLSADNVREALPVLANMADTLALVGQGKLRDATTNVDARLQKIFSLQGLGIEDHDLADAVQSLAEIELALNTWAASPGKFSGTVDLESQQNQFEFDSASQVLLAESRTGIERIKEAVVGFINSQWDLQLLSHVPGMFNQLQGALQIIGLTRAASVVAGCTNYVEKLIAEESRQVEWHALDTFADAITIVEYYLEQFSTNNDNDSYVKQDDVLVAAEESIYSLLQEDSPEQPPVQKVVKEVGLHLVPAEISQDMVLLEEPQGPIARPIENQNDDQRKEQSSEPLSDNSPQPYLDSAEQDDEYIVDPEIIEIFVEEADEVLETLTALLPQWKSQSQDEELIATARRSFHTLKGSGRMVGAMAIGDLAWAIEELLNGVTNGRLKCTEMIVDLAEIAVESIARMIPAFSANQRDEDSEQRVIAIAEAAKSLANEEAMSPLAAALFGLKDSSDMESEENVEVQALDIEQLIIGAEELDAKELGTEETSSEEAGNEEAGNEEAGNEEFCAEEPGTENLENPRETLNDLGGSNSAGAATEEGASKQQIVEQQSPIDGQLEAQQFKDEGEHEAILLEIFVNEAQGHLKTIDDFVLQTRSSAPLYKAPSLALQRALHTLKGTAEMADFSELSELVTPLEEFVKELHHHQICLDEDIVHLVEDAADFFRAILARMTGGELVELPGLPLFRARLLELRDKAVGHLLRGDNRDNDGKDFSAVKRLMAEGLLALQNYPALYDYLECQTAPPRVVFNELLTDLKVIQEQLVDADIGPILELAGLMTPIYRLLLDLGSVPTQAVIGGLKESHEYLLNLFDMLAADQDLSSLSEVDKKRLADIEEQLTEQLAKKAELTKVSEDQAPIPSAAKEPAETFSAEVLSVAERPVKEQSGDDQAAISDESELILPEENIDQPLIDLDCSEESFEDLDKVEKITDAVASSMSLVDIELDNEIVGVFVEEADDIVSHIEELVMAWQSSPKEIELADRLKRDLHTLKGGARMAGFNGLGDRAHAIESLIDDTKDYNKRFFKTIISHQEMLVSVYDIVRQMALGGDIKALQQQLVDFEQGDLAGISSLADKQGESDSQNGFDSGADFMKSLVIPETDEPGGAAQLTPDSSSAKKKPALDQNAIQGEIKEVVRIGAEVLDTLVNLSGENIIFRGRVEEQLSEFTQFLDEMDATVDRLQGQVRRLGTETEAQIDYRREQIEASGEADNFDPLEMDRYSHLQQLTGSLMESASDLNDLKETLNEKLIGTETLLLHQSRINTDLQEGLMKTRMVPFARIVPRLRRIVRQVGIELGKKVELRMDNIQGEMDRSVLDRMVAPLEHMIRNSVDHGIESKAERLEAGKPASGSIVITTYRQGGDIVIHLADDGRGLNVEKIRRRALEKDLIAEDAALSAYEISQFIFHPGFTTTDSVSQISGRGVGLDVVNSEVRQCGGRVDIETSAGLGTKFTIVLPFTLSVNRALMINVTGDHYGLSLNSIDGVHFMPRSAVDEAVANGSVINYAGSDYELCYLGTLLNPEILKRPDSLGEDAALVLFHSDNRRFAVQVDEIIGTKEIVVKTLGSQFSSVPGLGGATILSDGQVVVIIDLNELARVSIVDLPRIGQSGEKALEHESRSINEVTTSILVVDDSVTVRKVTSRILRRQGYRVLTAKDGIEALKAMQDEIPAVILLDIEMPRMDGFEVASRVRASDELRNIPIIMITSRTGDKHRQRAMELGVDHYMGKPYQEEHLVETLDELLSTQI</sequence>
<organism evidence="14 15">
    <name type="scientific">SAR92 clade bacterium H455</name>
    <dbReference type="NCBI Taxonomy" id="2974818"/>
    <lineage>
        <taxon>Bacteria</taxon>
        <taxon>Pseudomonadati</taxon>
        <taxon>Pseudomonadota</taxon>
        <taxon>Gammaproteobacteria</taxon>
        <taxon>Cellvibrionales</taxon>
        <taxon>Porticoccaceae</taxon>
        <taxon>SAR92 clade</taxon>
    </lineage>
</organism>
<dbReference type="InterPro" id="IPR036890">
    <property type="entry name" value="HATPase_C_sf"/>
</dbReference>
<feature type="domain" description="HPt" evidence="13">
    <location>
        <begin position="646"/>
        <end position="750"/>
    </location>
</feature>
<feature type="region of interest" description="Disordered" evidence="9">
    <location>
        <begin position="822"/>
        <end position="889"/>
    </location>
</feature>
<feature type="region of interest" description="Disordered" evidence="9">
    <location>
        <begin position="609"/>
        <end position="643"/>
    </location>
</feature>
<dbReference type="SMART" id="SM01231">
    <property type="entry name" value="H-kinase_dim"/>
    <property type="match status" value="1"/>
</dbReference>
<evidence type="ECO:0000256" key="6">
    <source>
        <dbReference type="ARBA" id="ARBA00023012"/>
    </source>
</evidence>
<evidence type="ECO:0000259" key="10">
    <source>
        <dbReference type="PROSITE" id="PS50109"/>
    </source>
</evidence>
<evidence type="ECO:0000256" key="3">
    <source>
        <dbReference type="ARBA" id="ARBA00022553"/>
    </source>
</evidence>
<dbReference type="SMART" id="SM00260">
    <property type="entry name" value="CheW"/>
    <property type="match status" value="1"/>
</dbReference>
<evidence type="ECO:0000256" key="7">
    <source>
        <dbReference type="PROSITE-ProRule" id="PRU00110"/>
    </source>
</evidence>
<reference evidence="14" key="1">
    <citation type="submission" date="2022-08" db="EMBL/GenBank/DDBJ databases">
        <title>Catabolic pathway analysis in culturable SAR92 clade bacteria reveals their overlooked roles in DMSP degradation in coastal seas.</title>
        <authorList>
            <person name="He X."/>
            <person name="Zhang X."/>
            <person name="Zhang Y."/>
        </authorList>
    </citation>
    <scope>NUCLEOTIDE SEQUENCE</scope>
    <source>
        <strain evidence="14">H455</strain>
    </source>
</reference>
<dbReference type="SUPFAM" id="SSF50341">
    <property type="entry name" value="CheW-like"/>
    <property type="match status" value="1"/>
</dbReference>
<evidence type="ECO:0000256" key="5">
    <source>
        <dbReference type="ARBA" id="ARBA00022777"/>
    </source>
</evidence>
<protein>
    <recommendedName>
        <fullName evidence="2">histidine kinase</fullName>
        <ecNumber evidence="2">2.7.13.3</ecNumber>
    </recommendedName>
</protein>
<dbReference type="SUPFAM" id="SSF55874">
    <property type="entry name" value="ATPase domain of HSP90 chaperone/DNA topoisomerase II/histidine kinase"/>
    <property type="match status" value="1"/>
</dbReference>
<keyword evidence="5" id="KW-0418">Kinase</keyword>
<keyword evidence="3 8" id="KW-0597">Phosphoprotein</keyword>
<feature type="modified residue" description="Phosphohistidine" evidence="7">
    <location>
        <position position="693"/>
    </location>
</feature>
<accession>A0ABY5TNX5</accession>
<feature type="region of interest" description="Disordered" evidence="9">
    <location>
        <begin position="1437"/>
        <end position="1458"/>
    </location>
</feature>
<evidence type="ECO:0000256" key="8">
    <source>
        <dbReference type="PROSITE-ProRule" id="PRU00169"/>
    </source>
</evidence>
<dbReference type="PROSITE" id="PS50109">
    <property type="entry name" value="HIS_KIN"/>
    <property type="match status" value="1"/>
</dbReference>
<dbReference type="SUPFAM" id="SSF47226">
    <property type="entry name" value="Histidine-containing phosphotransfer domain, HPT domain"/>
    <property type="match status" value="5"/>
</dbReference>
<dbReference type="InterPro" id="IPR058661">
    <property type="entry name" value="FimL_2nd"/>
</dbReference>
<feature type="modified residue" description="4-aspartylphosphate" evidence="8">
    <location>
        <position position="2009"/>
    </location>
</feature>
<evidence type="ECO:0000256" key="2">
    <source>
        <dbReference type="ARBA" id="ARBA00012438"/>
    </source>
</evidence>